<dbReference type="PANTHER" id="PTHR32347">
    <property type="entry name" value="EFFLUX SYSTEM COMPONENT YKNX-RELATED"/>
    <property type="match status" value="1"/>
</dbReference>
<dbReference type="GO" id="GO:0030313">
    <property type="term" value="C:cell envelope"/>
    <property type="evidence" value="ECO:0007669"/>
    <property type="project" value="UniProtKB-SubCell"/>
</dbReference>
<dbReference type="Proteomes" id="UP000007013">
    <property type="component" value="Chromosome"/>
</dbReference>
<accession>B1ZXY2</accession>
<organism evidence="3 4">
    <name type="scientific">Opitutus terrae (strain DSM 11246 / JCM 15787 / PB90-1)</name>
    <dbReference type="NCBI Taxonomy" id="452637"/>
    <lineage>
        <taxon>Bacteria</taxon>
        <taxon>Pseudomonadati</taxon>
        <taxon>Verrucomicrobiota</taxon>
        <taxon>Opitutia</taxon>
        <taxon>Opitutales</taxon>
        <taxon>Opitutaceae</taxon>
        <taxon>Opitutus</taxon>
    </lineage>
</organism>
<dbReference type="RefSeq" id="WP_012374721.1">
    <property type="nucleotide sequence ID" value="NC_010571.1"/>
</dbReference>
<keyword evidence="4" id="KW-1185">Reference proteome</keyword>
<protein>
    <submittedName>
        <fullName evidence="3">Efflux transporter, RND family, MFP subunit</fullName>
    </submittedName>
</protein>
<dbReference type="eggNOG" id="COG0845">
    <property type="taxonomic scope" value="Bacteria"/>
</dbReference>
<evidence type="ECO:0000313" key="3">
    <source>
        <dbReference type="EMBL" id="ACB75184.1"/>
    </source>
</evidence>
<dbReference type="STRING" id="452637.Oter_1901"/>
<dbReference type="EMBL" id="CP001032">
    <property type="protein sequence ID" value="ACB75184.1"/>
    <property type="molecule type" value="Genomic_DNA"/>
</dbReference>
<dbReference type="AlphaFoldDB" id="B1ZXY2"/>
<dbReference type="Gene3D" id="1.10.287.470">
    <property type="entry name" value="Helix hairpin bin"/>
    <property type="match status" value="1"/>
</dbReference>
<dbReference type="Gene3D" id="2.40.30.170">
    <property type="match status" value="1"/>
</dbReference>
<dbReference type="HOGENOM" id="CLU_018816_16_2_0"/>
<evidence type="ECO:0000313" key="4">
    <source>
        <dbReference type="Proteomes" id="UP000007013"/>
    </source>
</evidence>
<dbReference type="Gene3D" id="2.40.420.20">
    <property type="match status" value="1"/>
</dbReference>
<keyword evidence="2" id="KW-0175">Coiled coil</keyword>
<dbReference type="Gene3D" id="2.40.50.100">
    <property type="match status" value="1"/>
</dbReference>
<dbReference type="OrthoDB" id="9806939at2"/>
<proteinExistence type="predicted"/>
<reference evidence="3 4" key="1">
    <citation type="journal article" date="2011" name="J. Bacteriol.">
        <title>Genome sequence of the verrucomicrobium Opitutus terrae PB90-1, an abundant inhabitant of rice paddy soil ecosystems.</title>
        <authorList>
            <person name="van Passel M.W."/>
            <person name="Kant R."/>
            <person name="Palva A."/>
            <person name="Copeland A."/>
            <person name="Lucas S."/>
            <person name="Lapidus A."/>
            <person name="Glavina del Rio T."/>
            <person name="Pitluck S."/>
            <person name="Goltsman E."/>
            <person name="Clum A."/>
            <person name="Sun H."/>
            <person name="Schmutz J."/>
            <person name="Larimer F.W."/>
            <person name="Land M.L."/>
            <person name="Hauser L."/>
            <person name="Kyrpides N."/>
            <person name="Mikhailova N."/>
            <person name="Richardson P.P."/>
            <person name="Janssen P.H."/>
            <person name="de Vos W.M."/>
            <person name="Smidt H."/>
        </authorList>
    </citation>
    <scope>NUCLEOTIDE SEQUENCE [LARGE SCALE GENOMIC DNA]</scope>
    <source>
        <strain evidence="4">DSM 11246 / JCM 15787 / PB90-1</strain>
    </source>
</reference>
<dbReference type="KEGG" id="ote:Oter_1901"/>
<dbReference type="InterPro" id="IPR050465">
    <property type="entry name" value="UPF0194_transport"/>
</dbReference>
<name>B1ZXY2_OPITP</name>
<gene>
    <name evidence="3" type="ordered locus">Oter_1901</name>
</gene>
<evidence type="ECO:0000256" key="2">
    <source>
        <dbReference type="ARBA" id="ARBA00023054"/>
    </source>
</evidence>
<sequence>MDIPRPSQAKAKLKKRIILGSVVALALIGITVLLARLKPAAPTVERNLVWIADVKRGQMLRQVRGLGTLVPEEITWIAARTQGRVDKIVLRPGATVTPDSVILVLTNPDVVRASADADSQLRAAEAQLTNLKVQIESSVLAAEAAAASAKADFERYRLQAEVNDELFKDGLVSPLDVRVSKVTAEQAATRYTIEQKRYAFTKDSVAPQLAVQEAEVERLRSMAKLRREELEALTVRAGMNGVLQILPVDVGAQVQPGSNLARVADPRRLKAEIRIAETQARDIEIGQVAQIDTRNGVVAGKVGRIDPSVQNGTVTVDVFITDELPRGARPDLSVDGTIELERLENVVYVGRPAFGQEQTTVGIFKLDENSSYATRTQVKLGRSSVNTIEVLAGLEPGDRVILSDMSQWDSNDRVKLN</sequence>
<comment type="subcellular location">
    <subcellularLocation>
        <location evidence="1">Cell envelope</location>
    </subcellularLocation>
</comment>
<evidence type="ECO:0000256" key="1">
    <source>
        <dbReference type="ARBA" id="ARBA00004196"/>
    </source>
</evidence>
<dbReference type="PANTHER" id="PTHR32347:SF23">
    <property type="entry name" value="BLL5650 PROTEIN"/>
    <property type="match status" value="1"/>
</dbReference>